<name>A0ABT3DUV0_9XANT</name>
<keyword evidence="1" id="KW-0812">Transmembrane</keyword>
<keyword evidence="1" id="KW-0472">Membrane</keyword>
<protein>
    <submittedName>
        <fullName evidence="2">Uncharacterized protein</fullName>
    </submittedName>
</protein>
<proteinExistence type="predicted"/>
<keyword evidence="3" id="KW-1185">Reference proteome</keyword>
<comment type="caution">
    <text evidence="2">The sequence shown here is derived from an EMBL/GenBank/DDBJ whole genome shotgun (WGS) entry which is preliminary data.</text>
</comment>
<sequence>MSETDVDLERATESTWAKAVTRFVVPLLLALLGTVCGLLLQDIRESLVALKSKQDAQASDVQQVNGEMKVLNAKLDNGVIWRITELERRLNTVEQAQKTP</sequence>
<accession>A0ABT3DUV0</accession>
<evidence type="ECO:0000313" key="3">
    <source>
        <dbReference type="Proteomes" id="UP001320843"/>
    </source>
</evidence>
<feature type="transmembrane region" description="Helical" evidence="1">
    <location>
        <begin position="20"/>
        <end position="40"/>
    </location>
</feature>
<reference evidence="2 3" key="1">
    <citation type="submission" date="2022-06" db="EMBL/GenBank/DDBJ databases">
        <title>Dynamics of rice microbiomes reveals core vertical transmitted seed endophytes.</title>
        <authorList>
            <person name="Liao K."/>
            <person name="Zhang X."/>
        </authorList>
    </citation>
    <scope>NUCLEOTIDE SEQUENCE [LARGE SCALE GENOMIC DNA]</scope>
    <source>
        <strain evidence="2 3">YT10-10-1</strain>
    </source>
</reference>
<dbReference type="EMBL" id="JANFWR010000007">
    <property type="protein sequence ID" value="MCW0398764.1"/>
    <property type="molecule type" value="Genomic_DNA"/>
</dbReference>
<evidence type="ECO:0000256" key="1">
    <source>
        <dbReference type="SAM" id="Phobius"/>
    </source>
</evidence>
<organism evidence="2 3">
    <name type="scientific">Xanthomonas sacchari</name>
    <dbReference type="NCBI Taxonomy" id="56458"/>
    <lineage>
        <taxon>Bacteria</taxon>
        <taxon>Pseudomonadati</taxon>
        <taxon>Pseudomonadota</taxon>
        <taxon>Gammaproteobacteria</taxon>
        <taxon>Lysobacterales</taxon>
        <taxon>Lysobacteraceae</taxon>
        <taxon>Xanthomonas</taxon>
    </lineage>
</organism>
<dbReference type="Proteomes" id="UP001320843">
    <property type="component" value="Unassembled WGS sequence"/>
</dbReference>
<gene>
    <name evidence="2" type="ORF">NB700_001320</name>
</gene>
<keyword evidence="1" id="KW-1133">Transmembrane helix</keyword>
<dbReference type="RefSeq" id="WP_267082252.1">
    <property type="nucleotide sequence ID" value="NZ_CP099530.1"/>
</dbReference>
<evidence type="ECO:0000313" key="2">
    <source>
        <dbReference type="EMBL" id="MCW0398764.1"/>
    </source>
</evidence>